<evidence type="ECO:0000313" key="8">
    <source>
        <dbReference type="Proteomes" id="UP001347796"/>
    </source>
</evidence>
<proteinExistence type="inferred from homology"/>
<protein>
    <recommendedName>
        <fullName evidence="9">Transmembrane protein 129</fullName>
    </recommendedName>
</protein>
<evidence type="ECO:0000256" key="4">
    <source>
        <dbReference type="ARBA" id="ARBA00022989"/>
    </source>
</evidence>
<organism evidence="7 8">
    <name type="scientific">Patella caerulea</name>
    <name type="common">Rayed Mediterranean limpet</name>
    <dbReference type="NCBI Taxonomy" id="87958"/>
    <lineage>
        <taxon>Eukaryota</taxon>
        <taxon>Metazoa</taxon>
        <taxon>Spiralia</taxon>
        <taxon>Lophotrochozoa</taxon>
        <taxon>Mollusca</taxon>
        <taxon>Gastropoda</taxon>
        <taxon>Patellogastropoda</taxon>
        <taxon>Patelloidea</taxon>
        <taxon>Patellidae</taxon>
        <taxon>Patella</taxon>
    </lineage>
</organism>
<evidence type="ECO:0000256" key="5">
    <source>
        <dbReference type="ARBA" id="ARBA00023136"/>
    </source>
</evidence>
<gene>
    <name evidence="7" type="ORF">SNE40_007545</name>
</gene>
<dbReference type="GO" id="GO:0061630">
    <property type="term" value="F:ubiquitin protein ligase activity"/>
    <property type="evidence" value="ECO:0007669"/>
    <property type="project" value="InterPro"/>
</dbReference>
<evidence type="ECO:0000313" key="7">
    <source>
        <dbReference type="EMBL" id="KAK6185277.1"/>
    </source>
</evidence>
<sequence>MDSNALFYSLIYIFICVCFLAPPTEFVSSGLTIQNLLSNFLGSEDLNFIYYHIRRTSVTVVIHSFLLLGYYIGLAVCAPELKLFYINTLPTLWQIYLLVAVIVPIIACITAFYWSRKKWNYHPIANELRFLSSDGNWRSVASAIDIEFRRIDKFTTGSFGRRVIVTDSWVMKTSTYYVHVARQSDIHLTLSHSEEHAISYENNLTAQFLSILVSGINPNLKPFYIRLNALEYGDLKEKLHLPVRNVRSIVIQQSLSDKFIEAFRQQVSENAVYTLPSDMEVDNCIGCMLKLSNVKLRKQCDDLPNGECQQCYCRPMWCLECMGKWFASRQNQQEPETWLGSISPCPTCRAKFCVLDVCPIMGSNL</sequence>
<feature type="transmembrane region" description="Helical" evidence="6">
    <location>
        <begin position="6"/>
        <end position="27"/>
    </location>
</feature>
<dbReference type="AlphaFoldDB" id="A0AAN8PTU5"/>
<dbReference type="Pfam" id="PF10272">
    <property type="entry name" value="Tmpp129"/>
    <property type="match status" value="1"/>
</dbReference>
<dbReference type="InterPro" id="IPR018801">
    <property type="entry name" value="TM129"/>
</dbReference>
<accession>A0AAN8PTU5</accession>
<dbReference type="GO" id="GO:0016567">
    <property type="term" value="P:protein ubiquitination"/>
    <property type="evidence" value="ECO:0007669"/>
    <property type="project" value="InterPro"/>
</dbReference>
<dbReference type="Proteomes" id="UP001347796">
    <property type="component" value="Unassembled WGS sequence"/>
</dbReference>
<reference evidence="7 8" key="1">
    <citation type="submission" date="2024-01" db="EMBL/GenBank/DDBJ databases">
        <title>The genome of the rayed Mediterranean limpet Patella caerulea (Linnaeus, 1758).</title>
        <authorList>
            <person name="Anh-Thu Weber A."/>
            <person name="Halstead-Nussloch G."/>
        </authorList>
    </citation>
    <scope>NUCLEOTIDE SEQUENCE [LARGE SCALE GENOMIC DNA]</scope>
    <source>
        <strain evidence="7">AATW-2023a</strain>
        <tissue evidence="7">Whole specimen</tissue>
    </source>
</reference>
<dbReference type="GO" id="GO:0016020">
    <property type="term" value="C:membrane"/>
    <property type="evidence" value="ECO:0007669"/>
    <property type="project" value="UniProtKB-SubCell"/>
</dbReference>
<evidence type="ECO:0000256" key="2">
    <source>
        <dbReference type="ARBA" id="ARBA00007332"/>
    </source>
</evidence>
<dbReference type="PANTHER" id="PTHR31322">
    <property type="entry name" value="E3 UBIQUITIN-PROTEIN LIGASE TM129"/>
    <property type="match status" value="1"/>
</dbReference>
<keyword evidence="8" id="KW-1185">Reference proteome</keyword>
<comment type="subcellular location">
    <subcellularLocation>
        <location evidence="1">Membrane</location>
        <topology evidence="1">Multi-pass membrane protein</topology>
    </subcellularLocation>
</comment>
<evidence type="ECO:0000256" key="3">
    <source>
        <dbReference type="ARBA" id="ARBA00022692"/>
    </source>
</evidence>
<comment type="similarity">
    <text evidence="2">Belongs to the TMEM129 family.</text>
</comment>
<evidence type="ECO:0000256" key="1">
    <source>
        <dbReference type="ARBA" id="ARBA00004141"/>
    </source>
</evidence>
<evidence type="ECO:0000256" key="6">
    <source>
        <dbReference type="SAM" id="Phobius"/>
    </source>
</evidence>
<comment type="caution">
    <text evidence="7">The sequence shown here is derived from an EMBL/GenBank/DDBJ whole genome shotgun (WGS) entry which is preliminary data.</text>
</comment>
<evidence type="ECO:0008006" key="9">
    <source>
        <dbReference type="Google" id="ProtNLM"/>
    </source>
</evidence>
<dbReference type="GO" id="GO:0005783">
    <property type="term" value="C:endoplasmic reticulum"/>
    <property type="evidence" value="ECO:0007669"/>
    <property type="project" value="TreeGrafter"/>
</dbReference>
<keyword evidence="4 6" id="KW-1133">Transmembrane helix</keyword>
<keyword evidence="3 6" id="KW-0812">Transmembrane</keyword>
<feature type="transmembrane region" description="Helical" evidence="6">
    <location>
        <begin position="93"/>
        <end position="114"/>
    </location>
</feature>
<feature type="transmembrane region" description="Helical" evidence="6">
    <location>
        <begin position="60"/>
        <end position="81"/>
    </location>
</feature>
<dbReference type="PANTHER" id="PTHR31322:SF2">
    <property type="entry name" value="E3 UBIQUITIN-PROTEIN LIGASE TM129"/>
    <property type="match status" value="1"/>
</dbReference>
<dbReference type="EMBL" id="JAZGQO010000006">
    <property type="protein sequence ID" value="KAK6185277.1"/>
    <property type="molecule type" value="Genomic_DNA"/>
</dbReference>
<name>A0AAN8PTU5_PATCE</name>
<keyword evidence="5 6" id="KW-0472">Membrane</keyword>